<evidence type="ECO:0000313" key="1">
    <source>
        <dbReference type="EnsemblMetazoa" id="MESCA000118-PA"/>
    </source>
</evidence>
<keyword evidence="2" id="KW-1185">Reference proteome</keyword>
<dbReference type="EnsemblMetazoa" id="MESCA000118-RA">
    <property type="protein sequence ID" value="MESCA000118-PA"/>
    <property type="gene ID" value="MESCA000118"/>
</dbReference>
<protein>
    <submittedName>
        <fullName evidence="1">Uncharacterized protein</fullName>
    </submittedName>
</protein>
<proteinExistence type="predicted"/>
<reference evidence="1" key="2">
    <citation type="submission" date="2015-06" db="UniProtKB">
        <authorList>
            <consortium name="EnsemblMetazoa"/>
        </authorList>
    </citation>
    <scope>IDENTIFICATION</scope>
</reference>
<dbReference type="HOGENOM" id="CLU_3144425_0_0_1"/>
<organism evidence="1 2">
    <name type="scientific">Megaselia scalaris</name>
    <name type="common">Humpbacked fly</name>
    <name type="synonym">Phora scalaris</name>
    <dbReference type="NCBI Taxonomy" id="36166"/>
    <lineage>
        <taxon>Eukaryota</taxon>
        <taxon>Metazoa</taxon>
        <taxon>Ecdysozoa</taxon>
        <taxon>Arthropoda</taxon>
        <taxon>Hexapoda</taxon>
        <taxon>Insecta</taxon>
        <taxon>Pterygota</taxon>
        <taxon>Neoptera</taxon>
        <taxon>Endopterygota</taxon>
        <taxon>Diptera</taxon>
        <taxon>Brachycera</taxon>
        <taxon>Muscomorpha</taxon>
        <taxon>Platypezoidea</taxon>
        <taxon>Phoridae</taxon>
        <taxon>Megaseliini</taxon>
        <taxon>Megaselia</taxon>
    </lineage>
</organism>
<reference evidence="2" key="1">
    <citation type="submission" date="2013-02" db="EMBL/GenBank/DDBJ databases">
        <authorList>
            <person name="Hughes D."/>
        </authorList>
    </citation>
    <scope>NUCLEOTIDE SEQUENCE</scope>
    <source>
        <strain>Durham</strain>
        <strain evidence="2">NC isolate 2 -- Noor lab</strain>
    </source>
</reference>
<dbReference type="EMBL" id="CAQQ02014468">
    <property type="status" value="NOT_ANNOTATED_CDS"/>
    <property type="molecule type" value="Genomic_DNA"/>
</dbReference>
<dbReference type="AlphaFoldDB" id="T1GA70"/>
<evidence type="ECO:0000313" key="2">
    <source>
        <dbReference type="Proteomes" id="UP000015102"/>
    </source>
</evidence>
<accession>T1GA70</accession>
<sequence>MISKDLHKYNYNSLDMLRGKSVIEDSDTLLAKGLIPIIDLAHCGTEEHL</sequence>
<name>T1GA70_MEGSC</name>
<dbReference type="Proteomes" id="UP000015102">
    <property type="component" value="Unassembled WGS sequence"/>
</dbReference>